<feature type="domain" description="Beta-lactamase-related" evidence="1">
    <location>
        <begin position="9"/>
        <end position="334"/>
    </location>
</feature>
<proteinExistence type="predicted"/>
<comment type="caution">
    <text evidence="3">The sequence shown here is derived from an EMBL/GenBank/DDBJ whole genome shotgun (WGS) entry which is preliminary data.</text>
</comment>
<dbReference type="InterPro" id="IPR012338">
    <property type="entry name" value="Beta-lactam/transpept-like"/>
</dbReference>
<sequence>MTKIETALETTFEKMMQDLHVPGAAVAIVKDGKVILSQGFGYRNLEKKERVTPQTLFAIGSSSKAFGAFSLSLLAQQKKFDWDAPVQDYVPSFSLLDKVASTQLTARDLAAHRSGVSRHDMVWYNSALSRKGIVDKLKHLPLDAPLRTTFLYNNLMYATMSYMVESITNQTWEQYTTDHILQPLQMDNTNFSVNDSKRNDNAALPYIEKDGDIIEIPFRNIDTVGAAGCINSTVEDMAKWLLLHLNQGKMNDHQILDTALLQQLYTPHNQVPDQPLLTVPESPVNSYGLGWFISSYRGYKMVHHGGNIDGFSAFASFMPTENIGIVILTNVSGSLLPLYMAHHMYDELLDLSPIDWHKRAVEDSGKFKEMMNQFNDLLPKQVKDTNPSHPVQDFTGTFEHPAYGTLEVYEKNNELYFKFLDVEAPLTHYHYDVFSSTFDWMHIEMKILLAYQMNAAGTLHEIQVHSVVLFNDKPFTFKKVNK</sequence>
<dbReference type="PANTHER" id="PTHR46825:SF15">
    <property type="entry name" value="BETA-LACTAMASE-RELATED DOMAIN-CONTAINING PROTEIN"/>
    <property type="match status" value="1"/>
</dbReference>
<dbReference type="PANTHER" id="PTHR46825">
    <property type="entry name" value="D-ALANYL-D-ALANINE-CARBOXYPEPTIDASE/ENDOPEPTIDASE AMPH"/>
    <property type="match status" value="1"/>
</dbReference>
<dbReference type="SUPFAM" id="SSF56601">
    <property type="entry name" value="beta-lactamase/transpeptidase-like"/>
    <property type="match status" value="1"/>
</dbReference>
<dbReference type="Pfam" id="PF00144">
    <property type="entry name" value="Beta-lactamase"/>
    <property type="match status" value="1"/>
</dbReference>
<dbReference type="InterPro" id="IPR021860">
    <property type="entry name" value="Peptidase_S12_Pab87-rel_C"/>
</dbReference>
<evidence type="ECO:0000313" key="3">
    <source>
        <dbReference type="EMBL" id="GGE55003.1"/>
    </source>
</evidence>
<protein>
    <submittedName>
        <fullName evidence="3">Penicillin-binding protein</fullName>
    </submittedName>
</protein>
<dbReference type="Proteomes" id="UP000605259">
    <property type="component" value="Unassembled WGS sequence"/>
</dbReference>
<reference evidence="3" key="2">
    <citation type="submission" date="2020-09" db="EMBL/GenBank/DDBJ databases">
        <authorList>
            <person name="Sun Q."/>
            <person name="Zhou Y."/>
        </authorList>
    </citation>
    <scope>NUCLEOTIDE SEQUENCE</scope>
    <source>
        <strain evidence="3">CGMCC 1.12698</strain>
    </source>
</reference>
<dbReference type="Gene3D" id="2.40.128.600">
    <property type="match status" value="1"/>
</dbReference>
<evidence type="ECO:0000259" key="2">
    <source>
        <dbReference type="Pfam" id="PF11954"/>
    </source>
</evidence>
<accession>A0A917EKT4</accession>
<evidence type="ECO:0000259" key="1">
    <source>
        <dbReference type="Pfam" id="PF00144"/>
    </source>
</evidence>
<reference evidence="3" key="1">
    <citation type="journal article" date="2014" name="Int. J. Syst. Evol. Microbiol.">
        <title>Complete genome sequence of Corynebacterium casei LMG S-19264T (=DSM 44701T), isolated from a smear-ripened cheese.</title>
        <authorList>
            <consortium name="US DOE Joint Genome Institute (JGI-PGF)"/>
            <person name="Walter F."/>
            <person name="Albersmeier A."/>
            <person name="Kalinowski J."/>
            <person name="Ruckert C."/>
        </authorList>
    </citation>
    <scope>NUCLEOTIDE SEQUENCE</scope>
    <source>
        <strain evidence="3">CGMCC 1.12698</strain>
    </source>
</reference>
<dbReference type="RefSeq" id="WP_188386569.1">
    <property type="nucleotide sequence ID" value="NZ_BMFK01000001.1"/>
</dbReference>
<organism evidence="3 4">
    <name type="scientific">Priestia taiwanensis</name>
    <dbReference type="NCBI Taxonomy" id="1347902"/>
    <lineage>
        <taxon>Bacteria</taxon>
        <taxon>Bacillati</taxon>
        <taxon>Bacillota</taxon>
        <taxon>Bacilli</taxon>
        <taxon>Bacillales</taxon>
        <taxon>Bacillaceae</taxon>
        <taxon>Priestia</taxon>
    </lineage>
</organism>
<dbReference type="Gene3D" id="3.40.710.10">
    <property type="entry name" value="DD-peptidase/beta-lactamase superfamily"/>
    <property type="match status" value="1"/>
</dbReference>
<dbReference type="InterPro" id="IPR001466">
    <property type="entry name" value="Beta-lactam-related"/>
</dbReference>
<evidence type="ECO:0000313" key="4">
    <source>
        <dbReference type="Proteomes" id="UP000605259"/>
    </source>
</evidence>
<feature type="domain" description="Peptidase S12 Pab87-related C-terminal" evidence="2">
    <location>
        <begin position="381"/>
        <end position="477"/>
    </location>
</feature>
<name>A0A917EKT4_9BACI</name>
<dbReference type="Pfam" id="PF11954">
    <property type="entry name" value="DUF3471"/>
    <property type="match status" value="1"/>
</dbReference>
<dbReference type="InterPro" id="IPR050491">
    <property type="entry name" value="AmpC-like"/>
</dbReference>
<keyword evidence="4" id="KW-1185">Reference proteome</keyword>
<dbReference type="AlphaFoldDB" id="A0A917EKT4"/>
<gene>
    <name evidence="3" type="ORF">GCM10007140_01660</name>
</gene>
<dbReference type="EMBL" id="BMFK01000001">
    <property type="protein sequence ID" value="GGE55003.1"/>
    <property type="molecule type" value="Genomic_DNA"/>
</dbReference>